<feature type="transmembrane region" description="Helical" evidence="2">
    <location>
        <begin position="159"/>
        <end position="179"/>
    </location>
</feature>
<organism evidence="4 5">
    <name type="scientific">Bifidobacterium vespertilionis</name>
    <dbReference type="NCBI Taxonomy" id="2562524"/>
    <lineage>
        <taxon>Bacteria</taxon>
        <taxon>Bacillati</taxon>
        <taxon>Actinomycetota</taxon>
        <taxon>Actinomycetes</taxon>
        <taxon>Bifidobacteriales</taxon>
        <taxon>Bifidobacteriaceae</taxon>
        <taxon>Bifidobacterium</taxon>
    </lineage>
</organism>
<feature type="transmembrane region" description="Helical" evidence="2">
    <location>
        <begin position="128"/>
        <end position="147"/>
    </location>
</feature>
<evidence type="ECO:0000256" key="2">
    <source>
        <dbReference type="SAM" id="Phobius"/>
    </source>
</evidence>
<feature type="transmembrane region" description="Helical" evidence="2">
    <location>
        <begin position="53"/>
        <end position="72"/>
    </location>
</feature>
<evidence type="ECO:0000313" key="6">
    <source>
        <dbReference type="Proteomes" id="UP000374630"/>
    </source>
</evidence>
<dbReference type="InterPro" id="IPR025576">
    <property type="entry name" value="YwiC"/>
</dbReference>
<comment type="caution">
    <text evidence="4">The sequence shown here is derived from an EMBL/GenBank/DDBJ whole genome shotgun (WGS) entry which is preliminary data.</text>
</comment>
<dbReference type="Pfam" id="PF14256">
    <property type="entry name" value="YwiC"/>
    <property type="match status" value="1"/>
</dbReference>
<keyword evidence="2" id="KW-1133">Transmembrane helix</keyword>
<proteinExistence type="predicted"/>
<feature type="transmembrane region" description="Helical" evidence="2">
    <location>
        <begin position="287"/>
        <end position="304"/>
    </location>
</feature>
<evidence type="ECO:0000256" key="1">
    <source>
        <dbReference type="SAM" id="MobiDB-lite"/>
    </source>
</evidence>
<reference evidence="5 6" key="1">
    <citation type="journal article" date="2019" name="Syst. Appl. Microbiol.">
        <title>Characterization of Bifidobacterium species in feaces of the Egyptian fruit bat: Description of B. vespertilionis sp. nov. and B. rousetti sp. nov.</title>
        <authorList>
            <person name="Modesto M."/>
            <person name="Satti M."/>
            <person name="Watanabe K."/>
            <person name="Puglisi E."/>
            <person name="Morelli L."/>
            <person name="Huang C.-H."/>
            <person name="Liou J.-S."/>
            <person name="Miyashita M."/>
            <person name="Tamura T."/>
            <person name="Saito S."/>
            <person name="Mori K."/>
            <person name="Huang L."/>
            <person name="Sciavilla P."/>
            <person name="Sandri C."/>
            <person name="Spiezio C."/>
            <person name="Vitali F."/>
            <person name="Cavalieri D."/>
            <person name="Perpetuini G."/>
            <person name="Tofalo R."/>
            <person name="Bonetti A."/>
            <person name="Arita M."/>
            <person name="Mattarelli P."/>
        </authorList>
    </citation>
    <scope>NUCLEOTIDE SEQUENCE [LARGE SCALE GENOMIC DNA]</scope>
    <source>
        <strain evidence="3 6">RST16</strain>
        <strain evidence="4 5">RST8</strain>
    </source>
</reference>
<keyword evidence="6" id="KW-1185">Reference proteome</keyword>
<feature type="region of interest" description="Disordered" evidence="1">
    <location>
        <begin position="17"/>
        <end position="43"/>
    </location>
</feature>
<protein>
    <recommendedName>
        <fullName evidence="7">YwiC-like family protein</fullName>
    </recommendedName>
</protein>
<evidence type="ECO:0000313" key="3">
    <source>
        <dbReference type="EMBL" id="KAA8822054.1"/>
    </source>
</evidence>
<evidence type="ECO:0000313" key="4">
    <source>
        <dbReference type="EMBL" id="KAA8824583.1"/>
    </source>
</evidence>
<feature type="transmembrane region" description="Helical" evidence="2">
    <location>
        <begin position="232"/>
        <end position="251"/>
    </location>
</feature>
<dbReference type="AlphaFoldDB" id="A0A5J5E608"/>
<dbReference type="EMBL" id="RZNZ01000002">
    <property type="protein sequence ID" value="KAA8822054.1"/>
    <property type="molecule type" value="Genomic_DNA"/>
</dbReference>
<feature type="transmembrane region" description="Helical" evidence="2">
    <location>
        <begin position="103"/>
        <end position="122"/>
    </location>
</feature>
<dbReference type="Proteomes" id="UP000374630">
    <property type="component" value="Unassembled WGS sequence"/>
</dbReference>
<evidence type="ECO:0008006" key="7">
    <source>
        <dbReference type="Google" id="ProtNLM"/>
    </source>
</evidence>
<dbReference type="EMBL" id="RZOA01000002">
    <property type="protein sequence ID" value="KAA8824583.1"/>
    <property type="molecule type" value="Genomic_DNA"/>
</dbReference>
<feature type="transmembrane region" description="Helical" evidence="2">
    <location>
        <begin position="191"/>
        <end position="211"/>
    </location>
</feature>
<gene>
    <name evidence="4" type="ORF">EM848_01900</name>
    <name evidence="3" type="ORF">EMO90_02325</name>
</gene>
<feature type="compositionally biased region" description="Polar residues" evidence="1">
    <location>
        <begin position="17"/>
        <end position="33"/>
    </location>
</feature>
<keyword evidence="2" id="KW-0812">Transmembrane</keyword>
<name>A0A5J5E608_9BIFI</name>
<sequence length="305" mass="32232">MSGGMPLVLIVMTDENTTSGVSDETPRRASQTKPPRRPKSKFSRMWVPNQPGAWVMVLTPALAGTIAGGVSWRSVWTTVAWLACYCAQFTTARWMVSHGQRRYMVPALSYMAATCVIGLPLLALTPQLLWWAPFYILVAAASFGLAWMRRDRGLLSQTVAVIAAGGIGAVTTGLGTRYFPDGMFSPAGMMIGAIFAVFEFGQLLFVPSMAVGRAGRGNRADRTDRASVPRGYYAASVAVSAAMAVAGFALIPAYGPALAVAALILLARATVLPVLSSRGVVPPLTAAPCEVVTSLVMLIAVAVSF</sequence>
<dbReference type="OrthoDB" id="2380563at2"/>
<accession>A0A5J5E608</accession>
<evidence type="ECO:0000313" key="5">
    <source>
        <dbReference type="Proteomes" id="UP000345527"/>
    </source>
</evidence>
<keyword evidence="2" id="KW-0472">Membrane</keyword>
<dbReference type="Proteomes" id="UP000345527">
    <property type="component" value="Unassembled WGS sequence"/>
</dbReference>